<dbReference type="InterPro" id="IPR021272">
    <property type="entry name" value="DUF2851"/>
</dbReference>
<gene>
    <name evidence="1" type="ORF">BDD43_5485</name>
</gene>
<name>A0A495J965_9SPHI</name>
<dbReference type="Pfam" id="PF11013">
    <property type="entry name" value="DUF2851"/>
    <property type="match status" value="1"/>
</dbReference>
<reference evidence="1 2" key="1">
    <citation type="submission" date="2018-10" db="EMBL/GenBank/DDBJ databases">
        <title>Genomic Encyclopedia of Archaeal and Bacterial Type Strains, Phase II (KMG-II): from individual species to whole genera.</title>
        <authorList>
            <person name="Goeker M."/>
        </authorList>
    </citation>
    <scope>NUCLEOTIDE SEQUENCE [LARGE SCALE GENOMIC DNA]</scope>
    <source>
        <strain evidence="1 2">DSM 18602</strain>
    </source>
</reference>
<dbReference type="OrthoDB" id="1005072at2"/>
<dbReference type="RefSeq" id="WP_121201289.1">
    <property type="nucleotide sequence ID" value="NZ_RBKU01000001.1"/>
</dbReference>
<dbReference type="AlphaFoldDB" id="A0A495J965"/>
<evidence type="ECO:0000313" key="1">
    <source>
        <dbReference type="EMBL" id="RKR85221.1"/>
    </source>
</evidence>
<dbReference type="EMBL" id="RBKU01000001">
    <property type="protein sequence ID" value="RKR85221.1"/>
    <property type="molecule type" value="Genomic_DNA"/>
</dbReference>
<sequence>MHFNEDFLQYIWKFRLFDMNNLHTTDGEELQIISPGLQNTNAGPDFQDAKIKIGDTLWAGNAEIHLSSLEWKQHGHHTNNAYNSVILHVVYRDDEPVYRSNGTKVPTLVLFNRISQELYTRYHHLIFDQKQFIPCESRIGTIDGLLIQNWLTRVLIERLQKRSIALTEALKVNRGDWEETFYQFLAANFGFKINALPFEMLAKSLPQNILAKHKNNTMQIEALIFGQAGFLTEDLADEYPQLLKKEYDFLQKKYNLKPIEKHLWKFLRLRPLNFPTIRLAQFAALVATSNNLLSKVLETREPEAFFKLFDDIKVNAYWDNHYQFDKPSVIANKTMGKASVNVLLVNTLTLFLFTYGNYHQLERYVNRSLKLLEHLTVEKNSIMDNFALLGIKVKTAYESQALLELKNSYCDHKKCLQCGVGIKILKLA</sequence>
<dbReference type="Proteomes" id="UP000268007">
    <property type="component" value="Unassembled WGS sequence"/>
</dbReference>
<evidence type="ECO:0000313" key="2">
    <source>
        <dbReference type="Proteomes" id="UP000268007"/>
    </source>
</evidence>
<accession>A0A495J965</accession>
<comment type="caution">
    <text evidence="1">The sequence shown here is derived from an EMBL/GenBank/DDBJ whole genome shotgun (WGS) entry which is preliminary data.</text>
</comment>
<protein>
    <submittedName>
        <fullName evidence="1">Uncharacterized protein DUF2851</fullName>
    </submittedName>
</protein>
<proteinExistence type="predicted"/>
<keyword evidence="2" id="KW-1185">Reference proteome</keyword>
<organism evidence="1 2">
    <name type="scientific">Mucilaginibacter gracilis</name>
    <dbReference type="NCBI Taxonomy" id="423350"/>
    <lineage>
        <taxon>Bacteria</taxon>
        <taxon>Pseudomonadati</taxon>
        <taxon>Bacteroidota</taxon>
        <taxon>Sphingobacteriia</taxon>
        <taxon>Sphingobacteriales</taxon>
        <taxon>Sphingobacteriaceae</taxon>
        <taxon>Mucilaginibacter</taxon>
    </lineage>
</organism>